<dbReference type="Pfam" id="PF02911">
    <property type="entry name" value="Formyl_trans_C"/>
    <property type="match status" value="1"/>
</dbReference>
<protein>
    <recommendedName>
        <fullName evidence="2 5">Methionyl-tRNA formyltransferase</fullName>
        <ecNumber evidence="2 5">2.1.2.9</ecNumber>
    </recommendedName>
</protein>
<dbReference type="PANTHER" id="PTHR11138">
    <property type="entry name" value="METHIONYL-TRNA FORMYLTRANSFERASE"/>
    <property type="match status" value="1"/>
</dbReference>
<dbReference type="EC" id="2.1.2.9" evidence="2 5"/>
<dbReference type="SUPFAM" id="SSF53328">
    <property type="entry name" value="Formyltransferase"/>
    <property type="match status" value="1"/>
</dbReference>
<dbReference type="GO" id="GO:0004479">
    <property type="term" value="F:methionyl-tRNA formyltransferase activity"/>
    <property type="evidence" value="ECO:0007669"/>
    <property type="project" value="UniProtKB-UniRule"/>
</dbReference>
<dbReference type="AlphaFoldDB" id="A0A1F6EHB2"/>
<evidence type="ECO:0000259" key="7">
    <source>
        <dbReference type="Pfam" id="PF02911"/>
    </source>
</evidence>
<evidence type="ECO:0000256" key="2">
    <source>
        <dbReference type="ARBA" id="ARBA00012261"/>
    </source>
</evidence>
<evidence type="ECO:0000313" key="8">
    <source>
        <dbReference type="EMBL" id="OGG73034.1"/>
    </source>
</evidence>
<dbReference type="InterPro" id="IPR036477">
    <property type="entry name" value="Formyl_transf_N_sf"/>
</dbReference>
<comment type="similarity">
    <text evidence="1 5">Belongs to the Fmt family.</text>
</comment>
<dbReference type="GO" id="GO:0005829">
    <property type="term" value="C:cytosol"/>
    <property type="evidence" value="ECO:0007669"/>
    <property type="project" value="TreeGrafter"/>
</dbReference>
<evidence type="ECO:0000256" key="1">
    <source>
        <dbReference type="ARBA" id="ARBA00010699"/>
    </source>
</evidence>
<dbReference type="Pfam" id="PF00551">
    <property type="entry name" value="Formyl_trans_N"/>
    <property type="match status" value="1"/>
</dbReference>
<sequence>MDAPRFAFFGTPQLAVEILDALVAAGYAPILIVTMPDRVKGRGLETAETPVAAWAHERGITTSKPEKLDAAFIEDFKKCDINFSIVVAYGKILPQSLLDVAPMYNVHYSLLPRWRGATPVESAILAGDVETGVAIQKIVYELDAGPLVAVEKTAIGADEAAPALRARLNAIAKRLLVNIMPALASGDISLTEQEGAQATLCGKISKEDGLIDLADNAEENYRKFRAYTSWPGIYTFFKRGDKRIRVIITQAHLKGKRLVLDTVKPEGKDEMPYADFLRSGAKPS</sequence>
<comment type="catalytic activity">
    <reaction evidence="5">
        <text>L-methionyl-tRNA(fMet) + (6R)-10-formyltetrahydrofolate = N-formyl-L-methionyl-tRNA(fMet) + (6S)-5,6,7,8-tetrahydrofolate + H(+)</text>
        <dbReference type="Rhea" id="RHEA:24380"/>
        <dbReference type="Rhea" id="RHEA-COMP:9952"/>
        <dbReference type="Rhea" id="RHEA-COMP:9953"/>
        <dbReference type="ChEBI" id="CHEBI:15378"/>
        <dbReference type="ChEBI" id="CHEBI:57453"/>
        <dbReference type="ChEBI" id="CHEBI:78530"/>
        <dbReference type="ChEBI" id="CHEBI:78844"/>
        <dbReference type="ChEBI" id="CHEBI:195366"/>
        <dbReference type="EC" id="2.1.2.9"/>
    </reaction>
</comment>
<proteinExistence type="inferred from homology"/>
<dbReference type="PANTHER" id="PTHR11138:SF5">
    <property type="entry name" value="METHIONYL-TRNA FORMYLTRANSFERASE, MITOCHONDRIAL"/>
    <property type="match status" value="1"/>
</dbReference>
<comment type="caution">
    <text evidence="8">The sequence shown here is derived from an EMBL/GenBank/DDBJ whole genome shotgun (WGS) entry which is preliminary data.</text>
</comment>
<organism evidence="8 9">
    <name type="scientific">Candidatus Kaiserbacteria bacterium RIFCSPLOWO2_01_FULL_53_17</name>
    <dbReference type="NCBI Taxonomy" id="1798511"/>
    <lineage>
        <taxon>Bacteria</taxon>
        <taxon>Candidatus Kaiseribacteriota</taxon>
    </lineage>
</organism>
<feature type="binding site" evidence="5">
    <location>
        <begin position="109"/>
        <end position="112"/>
    </location>
    <ligand>
        <name>(6S)-5,6,7,8-tetrahydrofolate</name>
        <dbReference type="ChEBI" id="CHEBI:57453"/>
    </ligand>
</feature>
<evidence type="ECO:0000256" key="3">
    <source>
        <dbReference type="ARBA" id="ARBA00022679"/>
    </source>
</evidence>
<dbReference type="InterPro" id="IPR044135">
    <property type="entry name" value="Met-tRNA-FMT_C"/>
</dbReference>
<keyword evidence="3 5" id="KW-0808">Transferase</keyword>
<comment type="function">
    <text evidence="5">Attaches a formyl group to the free amino group of methionyl-tRNA(fMet). The formyl group appears to play a dual role in the initiator identity of N-formylmethionyl-tRNA by promoting its recognition by IF2 and preventing the misappropriation of this tRNA by the elongation apparatus.</text>
</comment>
<name>A0A1F6EHB2_9BACT</name>
<dbReference type="EMBL" id="MFLY01000016">
    <property type="protein sequence ID" value="OGG73034.1"/>
    <property type="molecule type" value="Genomic_DNA"/>
</dbReference>
<dbReference type="HAMAP" id="MF_00182">
    <property type="entry name" value="Formyl_trans"/>
    <property type="match status" value="1"/>
</dbReference>
<evidence type="ECO:0000256" key="4">
    <source>
        <dbReference type="ARBA" id="ARBA00022917"/>
    </source>
</evidence>
<feature type="domain" description="Formyl transferase C-terminal" evidence="7">
    <location>
        <begin position="203"/>
        <end position="249"/>
    </location>
</feature>
<reference evidence="8 9" key="1">
    <citation type="journal article" date="2016" name="Nat. Commun.">
        <title>Thousands of microbial genomes shed light on interconnected biogeochemical processes in an aquifer system.</title>
        <authorList>
            <person name="Anantharaman K."/>
            <person name="Brown C.T."/>
            <person name="Hug L.A."/>
            <person name="Sharon I."/>
            <person name="Castelle C.J."/>
            <person name="Probst A.J."/>
            <person name="Thomas B.C."/>
            <person name="Singh A."/>
            <person name="Wilkins M.J."/>
            <person name="Karaoz U."/>
            <person name="Brodie E.L."/>
            <person name="Williams K.H."/>
            <person name="Hubbard S.S."/>
            <person name="Banfield J.F."/>
        </authorList>
    </citation>
    <scope>NUCLEOTIDE SEQUENCE [LARGE SCALE GENOMIC DNA]</scope>
</reference>
<gene>
    <name evidence="5" type="primary">fmt</name>
    <name evidence="8" type="ORF">A3A38_01010</name>
</gene>
<dbReference type="Proteomes" id="UP000177306">
    <property type="component" value="Unassembled WGS sequence"/>
</dbReference>
<evidence type="ECO:0000256" key="5">
    <source>
        <dbReference type="HAMAP-Rule" id="MF_00182"/>
    </source>
</evidence>
<evidence type="ECO:0000259" key="6">
    <source>
        <dbReference type="Pfam" id="PF00551"/>
    </source>
</evidence>
<keyword evidence="4 5" id="KW-0648">Protein biosynthesis</keyword>
<dbReference type="InterPro" id="IPR041711">
    <property type="entry name" value="Met-tRNA-FMT_N"/>
</dbReference>
<accession>A0A1F6EHB2</accession>
<dbReference type="Gene3D" id="3.40.50.12230">
    <property type="match status" value="1"/>
</dbReference>
<dbReference type="InterPro" id="IPR002376">
    <property type="entry name" value="Formyl_transf_N"/>
</dbReference>
<dbReference type="InterPro" id="IPR011034">
    <property type="entry name" value="Formyl_transferase-like_C_sf"/>
</dbReference>
<feature type="domain" description="Formyl transferase N-terminal" evidence="6">
    <location>
        <begin position="5"/>
        <end position="178"/>
    </location>
</feature>
<dbReference type="InterPro" id="IPR005793">
    <property type="entry name" value="Formyl_trans_C"/>
</dbReference>
<dbReference type="InterPro" id="IPR005794">
    <property type="entry name" value="Fmt"/>
</dbReference>
<dbReference type="CDD" id="cd08704">
    <property type="entry name" value="Met_tRNA_FMT_C"/>
    <property type="match status" value="1"/>
</dbReference>
<dbReference type="SUPFAM" id="SSF50486">
    <property type="entry name" value="FMT C-terminal domain-like"/>
    <property type="match status" value="1"/>
</dbReference>
<dbReference type="CDD" id="cd08646">
    <property type="entry name" value="FMT_core_Met-tRNA-FMT_N"/>
    <property type="match status" value="1"/>
</dbReference>
<evidence type="ECO:0000313" key="9">
    <source>
        <dbReference type="Proteomes" id="UP000177306"/>
    </source>
</evidence>